<keyword evidence="6 9" id="KW-0472">Membrane</keyword>
<evidence type="ECO:0000256" key="1">
    <source>
        <dbReference type="ARBA" id="ARBA00004442"/>
    </source>
</evidence>
<feature type="compositionally biased region" description="Basic residues" evidence="8">
    <location>
        <begin position="8"/>
        <end position="18"/>
    </location>
</feature>
<dbReference type="InterPro" id="IPR003423">
    <property type="entry name" value="OMP_efflux"/>
</dbReference>
<evidence type="ECO:0000256" key="5">
    <source>
        <dbReference type="ARBA" id="ARBA00022692"/>
    </source>
</evidence>
<evidence type="ECO:0000256" key="9">
    <source>
        <dbReference type="SAM" id="Phobius"/>
    </source>
</evidence>
<evidence type="ECO:0000256" key="2">
    <source>
        <dbReference type="ARBA" id="ARBA00007613"/>
    </source>
</evidence>
<dbReference type="GO" id="GO:1990281">
    <property type="term" value="C:efflux pump complex"/>
    <property type="evidence" value="ECO:0007669"/>
    <property type="project" value="TreeGrafter"/>
</dbReference>
<dbReference type="EMBL" id="JAIOIV010000132">
    <property type="protein sequence ID" value="MBZ0157940.1"/>
    <property type="molecule type" value="Genomic_DNA"/>
</dbReference>
<reference evidence="10" key="2">
    <citation type="submission" date="2021-08" db="EMBL/GenBank/DDBJ databases">
        <authorList>
            <person name="Dalcin Martins P."/>
        </authorList>
    </citation>
    <scope>NUCLEOTIDE SEQUENCE</scope>
    <source>
        <strain evidence="10">MAG_39</strain>
    </source>
</reference>
<dbReference type="Proteomes" id="UP000705867">
    <property type="component" value="Unassembled WGS sequence"/>
</dbReference>
<name>A0A953M2U9_9BACT</name>
<accession>A0A953M2U9</accession>
<keyword evidence="4" id="KW-1134">Transmembrane beta strand</keyword>
<evidence type="ECO:0000256" key="4">
    <source>
        <dbReference type="ARBA" id="ARBA00022452"/>
    </source>
</evidence>
<feature type="region of interest" description="Disordered" evidence="8">
    <location>
        <begin position="1"/>
        <end position="30"/>
    </location>
</feature>
<comment type="caution">
    <text evidence="10">The sequence shown here is derived from an EMBL/GenBank/DDBJ whole genome shotgun (WGS) entry which is preliminary data.</text>
</comment>
<comment type="subcellular location">
    <subcellularLocation>
        <location evidence="1">Cell outer membrane</location>
    </subcellularLocation>
</comment>
<proteinExistence type="inferred from homology"/>
<keyword evidence="5 9" id="KW-0812">Transmembrane</keyword>
<evidence type="ECO:0000256" key="8">
    <source>
        <dbReference type="SAM" id="MobiDB-lite"/>
    </source>
</evidence>
<dbReference type="Gene3D" id="1.20.1600.10">
    <property type="entry name" value="Outer membrane efflux proteins (OEP)"/>
    <property type="match status" value="1"/>
</dbReference>
<keyword evidence="9" id="KW-1133">Transmembrane helix</keyword>
<dbReference type="InterPro" id="IPR051906">
    <property type="entry name" value="TolC-like"/>
</dbReference>
<protein>
    <submittedName>
        <fullName evidence="10">TolC family protein</fullName>
    </submittedName>
</protein>
<dbReference type="AlphaFoldDB" id="A0A953M2U9"/>
<dbReference type="GO" id="GO:0015288">
    <property type="term" value="F:porin activity"/>
    <property type="evidence" value="ECO:0007669"/>
    <property type="project" value="TreeGrafter"/>
</dbReference>
<evidence type="ECO:0000256" key="3">
    <source>
        <dbReference type="ARBA" id="ARBA00022448"/>
    </source>
</evidence>
<dbReference type="InterPro" id="IPR028351">
    <property type="entry name" value="CyaE"/>
</dbReference>
<keyword evidence="3" id="KW-0813">Transport</keyword>
<evidence type="ECO:0000313" key="11">
    <source>
        <dbReference type="Proteomes" id="UP000705867"/>
    </source>
</evidence>
<dbReference type="GO" id="GO:0009279">
    <property type="term" value="C:cell outer membrane"/>
    <property type="evidence" value="ECO:0007669"/>
    <property type="project" value="UniProtKB-SubCell"/>
</dbReference>
<dbReference type="PANTHER" id="PTHR30026">
    <property type="entry name" value="OUTER MEMBRANE PROTEIN TOLC"/>
    <property type="match status" value="1"/>
</dbReference>
<evidence type="ECO:0000256" key="6">
    <source>
        <dbReference type="ARBA" id="ARBA00023136"/>
    </source>
</evidence>
<sequence length="465" mass="51182">MSDAVKSLKGRGNKRTPQPHRGTGREKRQKSRGIAALTVFFLLMLLFPFVPSLYGKTEGVAGKSLTLEECVSIGLSANPAFEVSLQSLRAVQERVGEVKGGYYPSFKISSSYTYTTPQDLRMTFQEDVYDTRLFMRQTLFDAGATAQSVETVRHSIRAQEYEVRRTGLDIVQAVKTAFYDVLKKKELAEVAKTALQGAERHLEQAHSLYREGLAPRSDVIKAEVQVSNARLDVVKAESSRLSSQAVLASAMGVPAPVRFDITGREPDLPIVIPPLKVLMDSALALRPELKGSGARIESAGAVVRQVRSGFYPNVSLDASYGWQEGNFLPNDRKWSVGVTVGIPLFEQLTTRSKVNQAVANLNGLRAAEEQLARVVELEVEQAWLALKEAAERLAVTQKSLEQAQEDMRVSEGRYREGIGNILEVIDAQTALTQARTNRVAAAYDSAQAQARLDRAVGRGIEEETR</sequence>
<dbReference type="PANTHER" id="PTHR30026:SF20">
    <property type="entry name" value="OUTER MEMBRANE PROTEIN TOLC"/>
    <property type="match status" value="1"/>
</dbReference>
<evidence type="ECO:0000313" key="10">
    <source>
        <dbReference type="EMBL" id="MBZ0157940.1"/>
    </source>
</evidence>
<dbReference type="SUPFAM" id="SSF56954">
    <property type="entry name" value="Outer membrane efflux proteins (OEP)"/>
    <property type="match status" value="1"/>
</dbReference>
<dbReference type="PIRSF" id="PIRSF001892">
    <property type="entry name" value="CyaE"/>
    <property type="match status" value="1"/>
</dbReference>
<feature type="transmembrane region" description="Helical" evidence="9">
    <location>
        <begin position="34"/>
        <end position="54"/>
    </location>
</feature>
<gene>
    <name evidence="10" type="ORF">K8I29_17215</name>
</gene>
<reference evidence="10" key="1">
    <citation type="journal article" date="2021" name="bioRxiv">
        <title>Unraveling nitrogen, sulfur and carbon metabolic pathways and microbial community transcriptional responses to substrate deprivation and toxicity stresses in a bioreactor mimicking anoxic brackish coastal sediment conditions.</title>
        <authorList>
            <person name="Martins P.D."/>
            <person name="Echeveste M.J."/>
            <person name="Arshad A."/>
            <person name="Kurth J."/>
            <person name="Ouboter H."/>
            <person name="Jetten M.S.M."/>
            <person name="Welte C.U."/>
        </authorList>
    </citation>
    <scope>NUCLEOTIDE SEQUENCE</scope>
    <source>
        <strain evidence="10">MAG_39</strain>
    </source>
</reference>
<dbReference type="Pfam" id="PF02321">
    <property type="entry name" value="OEP"/>
    <property type="match status" value="2"/>
</dbReference>
<dbReference type="GO" id="GO:0015562">
    <property type="term" value="F:efflux transmembrane transporter activity"/>
    <property type="evidence" value="ECO:0007669"/>
    <property type="project" value="InterPro"/>
</dbReference>
<evidence type="ECO:0000256" key="7">
    <source>
        <dbReference type="ARBA" id="ARBA00023237"/>
    </source>
</evidence>
<keyword evidence="7" id="KW-0998">Cell outer membrane</keyword>
<organism evidence="10 11">
    <name type="scientific">Candidatus Nitrobium versatile</name>
    <dbReference type="NCBI Taxonomy" id="2884831"/>
    <lineage>
        <taxon>Bacteria</taxon>
        <taxon>Pseudomonadati</taxon>
        <taxon>Nitrospirota</taxon>
        <taxon>Nitrospiria</taxon>
        <taxon>Nitrospirales</taxon>
        <taxon>Nitrospiraceae</taxon>
        <taxon>Candidatus Nitrobium</taxon>
    </lineage>
</organism>
<comment type="similarity">
    <text evidence="2">Belongs to the outer membrane factor (OMF) (TC 1.B.17) family.</text>
</comment>